<evidence type="ECO:0000256" key="1">
    <source>
        <dbReference type="ARBA" id="ARBA00001947"/>
    </source>
</evidence>
<dbReference type="Gene3D" id="3.30.40.10">
    <property type="entry name" value="Zinc/RING finger domain, C3HC4 (zinc finger)"/>
    <property type="match status" value="1"/>
</dbReference>
<gene>
    <name evidence="16" type="ORF">RRG08_040526</name>
</gene>
<dbReference type="Pfam" id="PF02148">
    <property type="entry name" value="zf-UBP"/>
    <property type="match status" value="1"/>
</dbReference>
<evidence type="ECO:0000256" key="5">
    <source>
        <dbReference type="ARBA" id="ARBA00022723"/>
    </source>
</evidence>
<dbReference type="SUPFAM" id="SSF57850">
    <property type="entry name" value="RING/U-box"/>
    <property type="match status" value="1"/>
</dbReference>
<accession>A0AAE0Z5U8</accession>
<evidence type="ECO:0000256" key="7">
    <source>
        <dbReference type="ARBA" id="ARBA00022771"/>
    </source>
</evidence>
<dbReference type="PANTHER" id="PTHR47665">
    <property type="entry name" value="HISTONE DEACETYLASE-LIKE PROTEIN"/>
    <property type="match status" value="1"/>
</dbReference>
<keyword evidence="4" id="KW-0678">Repressor</keyword>
<evidence type="ECO:0000256" key="11">
    <source>
        <dbReference type="ARBA" id="ARBA00023015"/>
    </source>
</evidence>
<evidence type="ECO:0000256" key="12">
    <source>
        <dbReference type="ARBA" id="ARBA00023163"/>
    </source>
</evidence>
<dbReference type="GO" id="GO:0006325">
    <property type="term" value="P:chromatin organization"/>
    <property type="evidence" value="ECO:0007669"/>
    <property type="project" value="UniProtKB-KW"/>
</dbReference>
<dbReference type="InterPro" id="IPR001607">
    <property type="entry name" value="Znf_UBP"/>
</dbReference>
<evidence type="ECO:0000256" key="3">
    <source>
        <dbReference type="ARBA" id="ARBA00007738"/>
    </source>
</evidence>
<proteinExistence type="inferred from homology"/>
<reference evidence="16" key="1">
    <citation type="journal article" date="2023" name="G3 (Bethesda)">
        <title>A reference genome for the long-term kleptoplast-retaining sea slug Elysia crispata morphotype clarki.</title>
        <authorList>
            <person name="Eastman K.E."/>
            <person name="Pendleton A.L."/>
            <person name="Shaikh M.A."/>
            <person name="Suttiyut T."/>
            <person name="Ogas R."/>
            <person name="Tomko P."/>
            <person name="Gavelis G."/>
            <person name="Widhalm J.R."/>
            <person name="Wisecaver J.H."/>
        </authorList>
    </citation>
    <scope>NUCLEOTIDE SEQUENCE</scope>
    <source>
        <strain evidence="16">ECLA1</strain>
    </source>
</reference>
<dbReference type="PANTHER" id="PTHR47665:SF1">
    <property type="entry name" value="HISTONE DEACETYLASE-LIKE PROTEIN"/>
    <property type="match status" value="1"/>
</dbReference>
<keyword evidence="5" id="KW-0479">Metal-binding</keyword>
<keyword evidence="6" id="KW-0677">Repeat</keyword>
<dbReference type="GO" id="GO:0005634">
    <property type="term" value="C:nucleus"/>
    <property type="evidence" value="ECO:0007669"/>
    <property type="project" value="UniProtKB-SubCell"/>
</dbReference>
<comment type="subcellular location">
    <subcellularLocation>
        <location evidence="2">Nucleus</location>
    </subcellularLocation>
</comment>
<evidence type="ECO:0000313" key="16">
    <source>
        <dbReference type="EMBL" id="KAK3762831.1"/>
    </source>
</evidence>
<keyword evidence="7 14" id="KW-0863">Zinc-finger</keyword>
<evidence type="ECO:0000256" key="4">
    <source>
        <dbReference type="ARBA" id="ARBA00022491"/>
    </source>
</evidence>
<evidence type="ECO:0000256" key="10">
    <source>
        <dbReference type="ARBA" id="ARBA00022853"/>
    </source>
</evidence>
<evidence type="ECO:0000313" key="17">
    <source>
        <dbReference type="Proteomes" id="UP001283361"/>
    </source>
</evidence>
<sequence>MLQAELKAMDTFNYIVNVIFRSESNGRAPTVVEGCGVKKRMGGQQLFAVMPLPWCPHLPEVRPVPAEGLDSQAPCSTCGDLSENWVCLTCYKVECSRFVNEHMLYHRLETEHNMVLSYSDISVWCYCCDHYVDNAALSEAKNAAHLSKFGEPLPGMG</sequence>
<evidence type="ECO:0000256" key="13">
    <source>
        <dbReference type="ARBA" id="ARBA00023242"/>
    </source>
</evidence>
<dbReference type="EMBL" id="JAWDGP010004637">
    <property type="protein sequence ID" value="KAK3762831.1"/>
    <property type="molecule type" value="Genomic_DNA"/>
</dbReference>
<feature type="domain" description="UBP-type" evidence="15">
    <location>
        <begin position="53"/>
        <end position="151"/>
    </location>
</feature>
<evidence type="ECO:0000256" key="14">
    <source>
        <dbReference type="PROSITE-ProRule" id="PRU00502"/>
    </source>
</evidence>
<dbReference type="InterPro" id="IPR013083">
    <property type="entry name" value="Znf_RING/FYVE/PHD"/>
</dbReference>
<dbReference type="Proteomes" id="UP001283361">
    <property type="component" value="Unassembled WGS sequence"/>
</dbReference>
<evidence type="ECO:0000256" key="9">
    <source>
        <dbReference type="ARBA" id="ARBA00022833"/>
    </source>
</evidence>
<keyword evidence="11" id="KW-0805">Transcription regulation</keyword>
<dbReference type="FunFam" id="3.30.40.10:FF:000342">
    <property type="entry name" value="Histone deacetylase 6"/>
    <property type="match status" value="1"/>
</dbReference>
<dbReference type="PROSITE" id="PS50271">
    <property type="entry name" value="ZF_UBP"/>
    <property type="match status" value="1"/>
</dbReference>
<dbReference type="GO" id="GO:0016787">
    <property type="term" value="F:hydrolase activity"/>
    <property type="evidence" value="ECO:0007669"/>
    <property type="project" value="UniProtKB-KW"/>
</dbReference>
<evidence type="ECO:0000256" key="6">
    <source>
        <dbReference type="ARBA" id="ARBA00022737"/>
    </source>
</evidence>
<evidence type="ECO:0000256" key="8">
    <source>
        <dbReference type="ARBA" id="ARBA00022801"/>
    </source>
</evidence>
<dbReference type="AlphaFoldDB" id="A0AAE0Z5U8"/>
<protein>
    <recommendedName>
        <fullName evidence="15">UBP-type domain-containing protein</fullName>
    </recommendedName>
</protein>
<dbReference type="GO" id="GO:0008270">
    <property type="term" value="F:zinc ion binding"/>
    <property type="evidence" value="ECO:0007669"/>
    <property type="project" value="UniProtKB-KW"/>
</dbReference>
<keyword evidence="17" id="KW-1185">Reference proteome</keyword>
<keyword evidence="9" id="KW-0862">Zinc</keyword>
<evidence type="ECO:0000259" key="15">
    <source>
        <dbReference type="PROSITE" id="PS50271"/>
    </source>
</evidence>
<comment type="cofactor">
    <cofactor evidence="1">
        <name>Zn(2+)</name>
        <dbReference type="ChEBI" id="CHEBI:29105"/>
    </cofactor>
</comment>
<keyword evidence="12" id="KW-0804">Transcription</keyword>
<keyword evidence="10" id="KW-0156">Chromatin regulator</keyword>
<keyword evidence="13" id="KW-0539">Nucleus</keyword>
<comment type="similarity">
    <text evidence="3">Belongs to the histone deacetylase family. HD type 2 subfamily.</text>
</comment>
<dbReference type="SMART" id="SM00290">
    <property type="entry name" value="ZnF_UBP"/>
    <property type="match status" value="1"/>
</dbReference>
<evidence type="ECO:0000256" key="2">
    <source>
        <dbReference type="ARBA" id="ARBA00004123"/>
    </source>
</evidence>
<name>A0AAE0Z5U8_9GAST</name>
<comment type="caution">
    <text evidence="16">The sequence shown here is derived from an EMBL/GenBank/DDBJ whole genome shotgun (WGS) entry which is preliminary data.</text>
</comment>
<keyword evidence="8" id="KW-0378">Hydrolase</keyword>
<organism evidence="16 17">
    <name type="scientific">Elysia crispata</name>
    <name type="common">lettuce slug</name>
    <dbReference type="NCBI Taxonomy" id="231223"/>
    <lineage>
        <taxon>Eukaryota</taxon>
        <taxon>Metazoa</taxon>
        <taxon>Spiralia</taxon>
        <taxon>Lophotrochozoa</taxon>
        <taxon>Mollusca</taxon>
        <taxon>Gastropoda</taxon>
        <taxon>Heterobranchia</taxon>
        <taxon>Euthyneura</taxon>
        <taxon>Panpulmonata</taxon>
        <taxon>Sacoglossa</taxon>
        <taxon>Placobranchoidea</taxon>
        <taxon>Plakobranchidae</taxon>
        <taxon>Elysia</taxon>
    </lineage>
</organism>